<dbReference type="SMART" id="SM00855">
    <property type="entry name" value="PGAM"/>
    <property type="match status" value="1"/>
</dbReference>
<evidence type="ECO:0000313" key="2">
    <source>
        <dbReference type="Proteomes" id="UP001152755"/>
    </source>
</evidence>
<dbReference type="Proteomes" id="UP001152755">
    <property type="component" value="Unassembled WGS sequence"/>
</dbReference>
<dbReference type="Gene3D" id="3.40.50.1240">
    <property type="entry name" value="Phosphoglycerate mutase-like"/>
    <property type="match status" value="1"/>
</dbReference>
<name>A0A9X4M4K0_9ACTN</name>
<organism evidence="1 2">
    <name type="scientific">Speluncibacter jeojiensis</name>
    <dbReference type="NCBI Taxonomy" id="2710754"/>
    <lineage>
        <taxon>Bacteria</taxon>
        <taxon>Bacillati</taxon>
        <taxon>Actinomycetota</taxon>
        <taxon>Actinomycetes</taxon>
        <taxon>Mycobacteriales</taxon>
        <taxon>Speluncibacteraceae</taxon>
        <taxon>Speluncibacter</taxon>
    </lineage>
</organism>
<dbReference type="InterPro" id="IPR050275">
    <property type="entry name" value="PGM_Phosphatase"/>
</dbReference>
<protein>
    <submittedName>
        <fullName evidence="1">Histidine phosphatase family protein</fullName>
    </submittedName>
</protein>
<sequence length="198" mass="21601">MQLLLIRHALPQRVEQVAGGADPALTELGRLQAQRIPEALAEYDVSAIVSSPMLRARQTAQPLADALGLEVAVDPDLAEYDAGQRNYVPIHEARAAHPEAYARIMAGYIPDFADPVAFTARVTAAMQRLVDDHAHGQTIAVVSHGGVINVYLQQLLDLARPLTFPLEYVSLSRVLISRNGTRKVASVNETGHMRDIPR</sequence>
<dbReference type="EMBL" id="JANRHA010000003">
    <property type="protein sequence ID" value="MDG3014341.1"/>
    <property type="molecule type" value="Genomic_DNA"/>
</dbReference>
<gene>
    <name evidence="1" type="ORF">NVS88_07195</name>
</gene>
<proteinExistence type="predicted"/>
<accession>A0A9X4M4K0</accession>
<dbReference type="Pfam" id="PF00300">
    <property type="entry name" value="His_Phos_1"/>
    <property type="match status" value="1"/>
</dbReference>
<dbReference type="PANTHER" id="PTHR48100:SF62">
    <property type="entry name" value="GLUCOSYL-3-PHOSPHOGLYCERATE PHOSPHATASE"/>
    <property type="match status" value="1"/>
</dbReference>
<dbReference type="InterPro" id="IPR013078">
    <property type="entry name" value="His_Pase_superF_clade-1"/>
</dbReference>
<evidence type="ECO:0000313" key="1">
    <source>
        <dbReference type="EMBL" id="MDG3014341.1"/>
    </source>
</evidence>
<dbReference type="PANTHER" id="PTHR48100">
    <property type="entry name" value="BROAD-SPECIFICITY PHOSPHATASE YOR283W-RELATED"/>
    <property type="match status" value="1"/>
</dbReference>
<dbReference type="GO" id="GO:0016791">
    <property type="term" value="F:phosphatase activity"/>
    <property type="evidence" value="ECO:0007669"/>
    <property type="project" value="TreeGrafter"/>
</dbReference>
<dbReference type="InterPro" id="IPR029033">
    <property type="entry name" value="His_PPase_superfam"/>
</dbReference>
<reference evidence="1" key="1">
    <citation type="submission" date="2022-08" db="EMBL/GenBank/DDBJ databases">
        <title>Genome analysis of Corynebacteriales strain.</title>
        <authorList>
            <person name="Lee S.D."/>
        </authorList>
    </citation>
    <scope>NUCLEOTIDE SEQUENCE</scope>
    <source>
        <strain evidence="1">D3-21</strain>
    </source>
</reference>
<dbReference type="RefSeq" id="WP_332519535.1">
    <property type="nucleotide sequence ID" value="NZ_JANRHA010000003.1"/>
</dbReference>
<dbReference type="CDD" id="cd07067">
    <property type="entry name" value="HP_PGM_like"/>
    <property type="match status" value="1"/>
</dbReference>
<keyword evidence="2" id="KW-1185">Reference proteome</keyword>
<dbReference type="AlphaFoldDB" id="A0A9X4M4K0"/>
<dbReference type="SUPFAM" id="SSF53254">
    <property type="entry name" value="Phosphoglycerate mutase-like"/>
    <property type="match status" value="1"/>
</dbReference>
<dbReference type="GO" id="GO:0005737">
    <property type="term" value="C:cytoplasm"/>
    <property type="evidence" value="ECO:0007669"/>
    <property type="project" value="TreeGrafter"/>
</dbReference>
<comment type="caution">
    <text evidence="1">The sequence shown here is derived from an EMBL/GenBank/DDBJ whole genome shotgun (WGS) entry which is preliminary data.</text>
</comment>